<comment type="catalytic activity">
    <reaction evidence="12">
        <text>L-valine + 2-oxoglutarate = 3-methyl-2-oxobutanoate + L-glutamate</text>
        <dbReference type="Rhea" id="RHEA:24813"/>
        <dbReference type="ChEBI" id="CHEBI:11851"/>
        <dbReference type="ChEBI" id="CHEBI:16810"/>
        <dbReference type="ChEBI" id="CHEBI:29985"/>
        <dbReference type="ChEBI" id="CHEBI:57762"/>
        <dbReference type="EC" id="2.6.1.42"/>
    </reaction>
</comment>
<dbReference type="CDD" id="cd01559">
    <property type="entry name" value="ADCL_like"/>
    <property type="match status" value="1"/>
</dbReference>
<dbReference type="Gene3D" id="3.20.10.10">
    <property type="entry name" value="D-amino Acid Aminotransferase, subunit A, domain 2"/>
    <property type="match status" value="1"/>
</dbReference>
<evidence type="ECO:0000256" key="9">
    <source>
        <dbReference type="ARBA" id="ARBA00022909"/>
    </source>
</evidence>
<keyword evidence="10" id="KW-0456">Lyase</keyword>
<dbReference type="InterPro" id="IPR036038">
    <property type="entry name" value="Aminotransferase-like"/>
</dbReference>
<evidence type="ECO:0000313" key="19">
    <source>
        <dbReference type="EMBL" id="AKQ33525.1"/>
    </source>
</evidence>
<evidence type="ECO:0000256" key="1">
    <source>
        <dbReference type="ARBA" id="ARBA00001933"/>
    </source>
</evidence>
<evidence type="ECO:0000256" key="4">
    <source>
        <dbReference type="ARBA" id="ARBA00004931"/>
    </source>
</evidence>
<dbReference type="EMBL" id="CP011126">
    <property type="protein sequence ID" value="AKQ33438.1"/>
    <property type="molecule type" value="Genomic_DNA"/>
</dbReference>
<evidence type="ECO:0000256" key="6">
    <source>
        <dbReference type="ARBA" id="ARBA00009320"/>
    </source>
</evidence>
<evidence type="ECO:0000256" key="10">
    <source>
        <dbReference type="ARBA" id="ARBA00023239"/>
    </source>
</evidence>
<sequence>MKILINNNIDSMDSPVIHSNDRGFLLGDGLFETIKVEKGHLLFFQEHYHRLAASALKLEIPFKFSLIELKNQCKQLLEINRISTAASLRITLSRGPSPKGIQAPLNPSPTLLITVTLSSSSRPISPTLYITDIKRNEASLLSRLKNLNCLELILARQEAIKAGYHEGLMLNTKGAITETSIGNLFALINEKIFTPRIEDGLLPGITRDTIIKIAAQIGKPITEKILYPEDLLKATEIFQTNSLIEIQSFSKINEHPLLTKGKATIANFFFEQYQAYKDRHIKINQIKS</sequence>
<evidence type="ECO:0000256" key="16">
    <source>
        <dbReference type="RuleBase" id="RU004106"/>
    </source>
</evidence>
<comment type="pathway">
    <text evidence="3">Amino-acid biosynthesis; L-isoleucine biosynthesis; L-isoleucine from 2-oxobutanoate: step 4/4.</text>
</comment>
<dbReference type="SUPFAM" id="SSF56752">
    <property type="entry name" value="D-aminoacid aminotransferase-like PLP-dependent enzymes"/>
    <property type="match status" value="1"/>
</dbReference>
<keyword evidence="19" id="KW-0808">Transferase</keyword>
<evidence type="ECO:0000256" key="17">
    <source>
        <dbReference type="RuleBase" id="RU004516"/>
    </source>
</evidence>
<dbReference type="InterPro" id="IPR017824">
    <property type="entry name" value="Aminodeoxychorismate_lyase_IV"/>
</dbReference>
<evidence type="ECO:0000256" key="11">
    <source>
        <dbReference type="ARBA" id="ARBA00035633"/>
    </source>
</evidence>
<dbReference type="PANTHER" id="PTHR42743">
    <property type="entry name" value="AMINO-ACID AMINOTRANSFERASE"/>
    <property type="match status" value="1"/>
</dbReference>
<comment type="function">
    <text evidence="2">Acts on leucine, isoleucine and valine.</text>
</comment>
<protein>
    <submittedName>
        <fullName evidence="19">Branched-chain amino acid aminotransferase</fullName>
    </submittedName>
</protein>
<keyword evidence="8 17" id="KW-0663">Pyridoxal phosphate</keyword>
<comment type="cofactor">
    <cofactor evidence="1 17">
        <name>pyridoxal 5'-phosphate</name>
        <dbReference type="ChEBI" id="CHEBI:597326"/>
    </cofactor>
</comment>
<comment type="pathway">
    <text evidence="4">Amino-acid biosynthesis; L-valine biosynthesis; L-valine from pyruvate: step 4/4.</text>
</comment>
<evidence type="ECO:0000256" key="13">
    <source>
        <dbReference type="ARBA" id="ARBA00048798"/>
    </source>
</evidence>
<evidence type="ECO:0000256" key="7">
    <source>
        <dbReference type="ARBA" id="ARBA00011738"/>
    </source>
</evidence>
<comment type="similarity">
    <text evidence="6 16">Belongs to the class-IV pyridoxal-phosphate-dependent aminotransferase family.</text>
</comment>
<dbReference type="InterPro" id="IPR043132">
    <property type="entry name" value="BCAT-like_C"/>
</dbReference>
<evidence type="ECO:0000256" key="8">
    <source>
        <dbReference type="ARBA" id="ARBA00022898"/>
    </source>
</evidence>
<dbReference type="InterPro" id="IPR050571">
    <property type="entry name" value="Class-IV_PLP-Dep_Aminotrnsfr"/>
</dbReference>
<evidence type="ECO:0000256" key="12">
    <source>
        <dbReference type="ARBA" id="ARBA00048212"/>
    </source>
</evidence>
<comment type="pathway">
    <text evidence="5">Amino-acid biosynthesis; L-leucine biosynthesis; L-leucine from 3-methyl-2-oxobutanoate: step 4/4.</text>
</comment>
<dbReference type="Pfam" id="PF01063">
    <property type="entry name" value="Aminotran_4"/>
    <property type="match status" value="1"/>
</dbReference>
<keyword evidence="19" id="KW-0032">Aminotransferase</keyword>
<evidence type="ECO:0000256" key="2">
    <source>
        <dbReference type="ARBA" id="ARBA00003109"/>
    </source>
</evidence>
<dbReference type="PANTHER" id="PTHR42743:SF11">
    <property type="entry name" value="AMINODEOXYCHORISMATE LYASE"/>
    <property type="match status" value="1"/>
</dbReference>
<dbReference type="PROSITE" id="PS00770">
    <property type="entry name" value="AA_TRANSFER_CLASS_4"/>
    <property type="match status" value="1"/>
</dbReference>
<dbReference type="InterPro" id="IPR001544">
    <property type="entry name" value="Aminotrans_IV"/>
</dbReference>
<reference evidence="19 20" key="1">
    <citation type="journal article" date="2015" name="Genome Biol. Evol.">
        <title>Distinctive Genome Reduction Rates Revealed by Genomic Analyses of Two Coxiella-Like Endosymbionts in Ticks.</title>
        <authorList>
            <person name="Gottlieb Y."/>
            <person name="Lalzar I."/>
            <person name="Klasson L."/>
        </authorList>
    </citation>
    <scope>NUCLEOTIDE SEQUENCE [LARGE SCALE GENOMIC DNA]</scope>
    <source>
        <strain evidence="19 20">CRt</strain>
    </source>
</reference>
<organism evidence="19 20">
    <name type="scientific">Candidatus Coxiella mudrowiae</name>
    <dbReference type="NCBI Taxonomy" id="2054173"/>
    <lineage>
        <taxon>Bacteria</taxon>
        <taxon>Pseudomonadati</taxon>
        <taxon>Pseudomonadota</taxon>
        <taxon>Gammaproteobacteria</taxon>
        <taxon>Legionellales</taxon>
        <taxon>Coxiellaceae</taxon>
        <taxon>Coxiella</taxon>
    </lineage>
</organism>
<comment type="catalytic activity">
    <reaction evidence="13">
        <text>L-isoleucine + 2-oxoglutarate = (S)-3-methyl-2-oxopentanoate + L-glutamate</text>
        <dbReference type="Rhea" id="RHEA:24801"/>
        <dbReference type="ChEBI" id="CHEBI:16810"/>
        <dbReference type="ChEBI" id="CHEBI:29985"/>
        <dbReference type="ChEBI" id="CHEBI:35146"/>
        <dbReference type="ChEBI" id="CHEBI:58045"/>
        <dbReference type="EC" id="2.6.1.42"/>
    </reaction>
</comment>
<comment type="pathway">
    <text evidence="11">Cofactor biosynthesis; tetrahydrofolate biosynthesis; 4-aminobenzoate from chorismate: step 2/2.</text>
</comment>
<keyword evidence="9" id="KW-0289">Folate biosynthesis</keyword>
<dbReference type="InterPro" id="IPR043131">
    <property type="entry name" value="BCAT-like_N"/>
</dbReference>
<name>A0ABM5UTZ1_9COXI</name>
<keyword evidence="20" id="KW-1185">Reference proteome</keyword>
<dbReference type="GO" id="GO:0008483">
    <property type="term" value="F:transaminase activity"/>
    <property type="evidence" value="ECO:0007669"/>
    <property type="project" value="UniProtKB-KW"/>
</dbReference>
<evidence type="ECO:0000313" key="20">
    <source>
        <dbReference type="Proteomes" id="UP000063965"/>
    </source>
</evidence>
<dbReference type="Gene3D" id="3.30.470.10">
    <property type="match status" value="1"/>
</dbReference>
<dbReference type="EMBL" id="CP011126">
    <property type="protein sequence ID" value="AKQ33525.1"/>
    <property type="molecule type" value="Genomic_DNA"/>
</dbReference>
<dbReference type="Proteomes" id="UP000063965">
    <property type="component" value="Chromosome"/>
</dbReference>
<comment type="subunit">
    <text evidence="7">Homodimer.</text>
</comment>
<dbReference type="InterPro" id="IPR018300">
    <property type="entry name" value="Aminotrans_IV_CS"/>
</dbReference>
<accession>A0ABM5UTZ1</accession>
<evidence type="ECO:0000256" key="14">
    <source>
        <dbReference type="ARBA" id="ARBA00049229"/>
    </source>
</evidence>
<evidence type="ECO:0000313" key="18">
    <source>
        <dbReference type="EMBL" id="AKQ33438.1"/>
    </source>
</evidence>
<comment type="catalytic activity">
    <reaction evidence="14">
        <text>L-leucine + 2-oxoglutarate = 4-methyl-2-oxopentanoate + L-glutamate</text>
        <dbReference type="Rhea" id="RHEA:18321"/>
        <dbReference type="ChEBI" id="CHEBI:16810"/>
        <dbReference type="ChEBI" id="CHEBI:17865"/>
        <dbReference type="ChEBI" id="CHEBI:29985"/>
        <dbReference type="ChEBI" id="CHEBI:57427"/>
        <dbReference type="EC" id="2.6.1.42"/>
    </reaction>
</comment>
<evidence type="ECO:0000256" key="3">
    <source>
        <dbReference type="ARBA" id="ARBA00004824"/>
    </source>
</evidence>
<evidence type="ECO:0000256" key="5">
    <source>
        <dbReference type="ARBA" id="ARBA00005072"/>
    </source>
</evidence>
<evidence type="ECO:0000256" key="15">
    <source>
        <dbReference type="ARBA" id="ARBA00049529"/>
    </source>
</evidence>
<comment type="catalytic activity">
    <reaction evidence="15">
        <text>4-amino-4-deoxychorismate = 4-aminobenzoate + pyruvate + H(+)</text>
        <dbReference type="Rhea" id="RHEA:16201"/>
        <dbReference type="ChEBI" id="CHEBI:15361"/>
        <dbReference type="ChEBI" id="CHEBI:15378"/>
        <dbReference type="ChEBI" id="CHEBI:17836"/>
        <dbReference type="ChEBI" id="CHEBI:58406"/>
        <dbReference type="EC" id="4.1.3.38"/>
    </reaction>
</comment>
<gene>
    <name evidence="18" type="ORF">CleRT_05320</name>
    <name evidence="19" type="ORF">CleRT_06760</name>
</gene>
<proteinExistence type="inferred from homology"/>